<name>A0AAW0PUB6_9GOBI</name>
<organism evidence="1 2">
    <name type="scientific">Mugilogobius chulae</name>
    <name type="common">yellowstripe goby</name>
    <dbReference type="NCBI Taxonomy" id="88201"/>
    <lineage>
        <taxon>Eukaryota</taxon>
        <taxon>Metazoa</taxon>
        <taxon>Chordata</taxon>
        <taxon>Craniata</taxon>
        <taxon>Vertebrata</taxon>
        <taxon>Euteleostomi</taxon>
        <taxon>Actinopterygii</taxon>
        <taxon>Neopterygii</taxon>
        <taxon>Teleostei</taxon>
        <taxon>Neoteleostei</taxon>
        <taxon>Acanthomorphata</taxon>
        <taxon>Gobiaria</taxon>
        <taxon>Gobiiformes</taxon>
        <taxon>Gobioidei</taxon>
        <taxon>Gobiidae</taxon>
        <taxon>Gobionellinae</taxon>
        <taxon>Mugilogobius</taxon>
    </lineage>
</organism>
<dbReference type="EMBL" id="JBBPFD010000003">
    <property type="protein sequence ID" value="KAK7934336.1"/>
    <property type="molecule type" value="Genomic_DNA"/>
</dbReference>
<evidence type="ECO:0000313" key="2">
    <source>
        <dbReference type="Proteomes" id="UP001460270"/>
    </source>
</evidence>
<sequence length="110" mass="12665">MYKSLDYVFETGTSFNVMMNLLALPTPYVTGICDQYPHSGHLPESTYRTPWIRGNVVSSCKLFLNDSVLDDLRKNNKQVFSTPESYCSYMTFSQEQMKLYQALILIPLMS</sequence>
<dbReference type="Proteomes" id="UP001460270">
    <property type="component" value="Unassembled WGS sequence"/>
</dbReference>
<keyword evidence="2" id="KW-1185">Reference proteome</keyword>
<comment type="caution">
    <text evidence="1">The sequence shown here is derived from an EMBL/GenBank/DDBJ whole genome shotgun (WGS) entry which is preliminary data.</text>
</comment>
<protein>
    <submittedName>
        <fullName evidence="1">Uncharacterized protein</fullName>
    </submittedName>
</protein>
<evidence type="ECO:0000313" key="1">
    <source>
        <dbReference type="EMBL" id="KAK7934336.1"/>
    </source>
</evidence>
<accession>A0AAW0PUB6</accession>
<proteinExistence type="predicted"/>
<reference evidence="2" key="1">
    <citation type="submission" date="2024-04" db="EMBL/GenBank/DDBJ databases">
        <title>Salinicola lusitanus LLJ914,a marine bacterium isolated from the Okinawa Trough.</title>
        <authorList>
            <person name="Li J."/>
        </authorList>
    </citation>
    <scope>NUCLEOTIDE SEQUENCE [LARGE SCALE GENOMIC DNA]</scope>
</reference>
<gene>
    <name evidence="1" type="ORF">WMY93_005232</name>
</gene>
<dbReference type="AlphaFoldDB" id="A0AAW0PUB6"/>